<keyword evidence="1 4" id="KW-0489">Methyltransferase</keyword>
<dbReference type="NCBIfam" id="NF004851">
    <property type="entry name" value="PRK06202.1"/>
    <property type="match status" value="1"/>
</dbReference>
<evidence type="ECO:0000256" key="1">
    <source>
        <dbReference type="ARBA" id="ARBA00022603"/>
    </source>
</evidence>
<dbReference type="RefSeq" id="WP_345068683.1">
    <property type="nucleotide sequence ID" value="NZ_BAABCN010000012.1"/>
</dbReference>
<organism evidence="4 5">
    <name type="scientific">Leifsonia kafniensis</name>
    <dbReference type="NCBI Taxonomy" id="475957"/>
    <lineage>
        <taxon>Bacteria</taxon>
        <taxon>Bacillati</taxon>
        <taxon>Actinomycetota</taxon>
        <taxon>Actinomycetes</taxon>
        <taxon>Micrococcales</taxon>
        <taxon>Microbacteriaceae</taxon>
        <taxon>Leifsonia</taxon>
    </lineage>
</organism>
<evidence type="ECO:0000313" key="5">
    <source>
        <dbReference type="Proteomes" id="UP001501803"/>
    </source>
</evidence>
<dbReference type="Pfam" id="PF13489">
    <property type="entry name" value="Methyltransf_23"/>
    <property type="match status" value="1"/>
</dbReference>
<dbReference type="Gene3D" id="3.40.50.150">
    <property type="entry name" value="Vaccinia Virus protein VP39"/>
    <property type="match status" value="1"/>
</dbReference>
<name>A0ABP7KUJ3_9MICO</name>
<keyword evidence="5" id="KW-1185">Reference proteome</keyword>
<evidence type="ECO:0000256" key="2">
    <source>
        <dbReference type="ARBA" id="ARBA00022679"/>
    </source>
</evidence>
<dbReference type="InterPro" id="IPR029063">
    <property type="entry name" value="SAM-dependent_MTases_sf"/>
</dbReference>
<protein>
    <submittedName>
        <fullName evidence="4">Class I SAM-dependent methyltransferase</fullName>
    </submittedName>
</protein>
<comment type="caution">
    <text evidence="4">The sequence shown here is derived from an EMBL/GenBank/DDBJ whole genome shotgun (WGS) entry which is preliminary data.</text>
</comment>
<dbReference type="PANTHER" id="PTHR43464">
    <property type="entry name" value="METHYLTRANSFERASE"/>
    <property type="match status" value="1"/>
</dbReference>
<dbReference type="Proteomes" id="UP001501803">
    <property type="component" value="Unassembled WGS sequence"/>
</dbReference>
<dbReference type="GO" id="GO:0032259">
    <property type="term" value="P:methylation"/>
    <property type="evidence" value="ECO:0007669"/>
    <property type="project" value="UniProtKB-KW"/>
</dbReference>
<reference evidence="5" key="1">
    <citation type="journal article" date="2019" name="Int. J. Syst. Evol. Microbiol.">
        <title>The Global Catalogue of Microorganisms (GCM) 10K type strain sequencing project: providing services to taxonomists for standard genome sequencing and annotation.</title>
        <authorList>
            <consortium name="The Broad Institute Genomics Platform"/>
            <consortium name="The Broad Institute Genome Sequencing Center for Infectious Disease"/>
            <person name="Wu L."/>
            <person name="Ma J."/>
        </authorList>
    </citation>
    <scope>NUCLEOTIDE SEQUENCE [LARGE SCALE GENOMIC DNA]</scope>
    <source>
        <strain evidence="5">JCM 17021</strain>
    </source>
</reference>
<dbReference type="SUPFAM" id="SSF53335">
    <property type="entry name" value="S-adenosyl-L-methionine-dependent methyltransferases"/>
    <property type="match status" value="1"/>
</dbReference>
<evidence type="ECO:0000313" key="4">
    <source>
        <dbReference type="EMBL" id="GAA3888465.1"/>
    </source>
</evidence>
<dbReference type="EMBL" id="BAABCN010000012">
    <property type="protein sequence ID" value="GAA3888465.1"/>
    <property type="molecule type" value="Genomic_DNA"/>
</dbReference>
<dbReference type="PANTHER" id="PTHR43464:SF19">
    <property type="entry name" value="UBIQUINONE BIOSYNTHESIS O-METHYLTRANSFERASE, MITOCHONDRIAL"/>
    <property type="match status" value="1"/>
</dbReference>
<proteinExistence type="predicted"/>
<keyword evidence="2" id="KW-0808">Transferase</keyword>
<evidence type="ECO:0000256" key="3">
    <source>
        <dbReference type="ARBA" id="ARBA00022691"/>
    </source>
</evidence>
<sequence>MAFPSLGVRASDAVEIMDGPDCDPQRLARTYAEFRYVNAVVSGWRTIYRRDIRPLLSPAKNSTLVDIGAGGGDLARALARWAVRDRVRLSVTAIDPDARAHAYAVGQPPLPGLEFRRAFSSELVREGARFDFVVSNHVLHHLSAEELGGLLFDSEQLCRRRVLHADIERSGWGYLGFGVATFPFFRDSYIREDGLTSIRRSFTARELRASLDAAGLAAATSVAAAGWRVTRELPSRLVLRWIAPRATPVGNSPLADPTDA</sequence>
<keyword evidence="3" id="KW-0949">S-adenosyl-L-methionine</keyword>
<gene>
    <name evidence="4" type="ORF">GCM10022381_32950</name>
</gene>
<dbReference type="CDD" id="cd02440">
    <property type="entry name" value="AdoMet_MTases"/>
    <property type="match status" value="1"/>
</dbReference>
<accession>A0ABP7KUJ3</accession>
<dbReference type="GO" id="GO:0008168">
    <property type="term" value="F:methyltransferase activity"/>
    <property type="evidence" value="ECO:0007669"/>
    <property type="project" value="UniProtKB-KW"/>
</dbReference>